<evidence type="ECO:0000313" key="3">
    <source>
        <dbReference type="Proteomes" id="UP000007431"/>
    </source>
</evidence>
<organism evidence="3">
    <name type="scientific">Schizophyllum commune (strain H4-8 / FGSC 9210)</name>
    <name type="common">Split gill fungus</name>
    <dbReference type="NCBI Taxonomy" id="578458"/>
    <lineage>
        <taxon>Eukaryota</taxon>
        <taxon>Fungi</taxon>
        <taxon>Dikarya</taxon>
        <taxon>Basidiomycota</taxon>
        <taxon>Agaricomycotina</taxon>
        <taxon>Agaricomycetes</taxon>
        <taxon>Agaricomycetidae</taxon>
        <taxon>Agaricales</taxon>
        <taxon>Schizophyllaceae</taxon>
        <taxon>Schizophyllum</taxon>
    </lineage>
</organism>
<dbReference type="VEuPathDB" id="FungiDB:SCHCODRAFT_02671579"/>
<accession>D8QFB9</accession>
<evidence type="ECO:0000313" key="2">
    <source>
        <dbReference type="EMBL" id="EFI93102.1"/>
    </source>
</evidence>
<feature type="region of interest" description="Disordered" evidence="1">
    <location>
        <begin position="44"/>
        <end position="142"/>
    </location>
</feature>
<dbReference type="Proteomes" id="UP000007431">
    <property type="component" value="Unassembled WGS sequence"/>
</dbReference>
<dbReference type="eggNOG" id="ENOG502QQEE">
    <property type="taxonomic scope" value="Eukaryota"/>
</dbReference>
<feature type="non-terminal residue" evidence="2">
    <location>
        <position position="366"/>
    </location>
</feature>
<proteinExistence type="predicted"/>
<dbReference type="KEGG" id="scm:SCHCO_02671579"/>
<dbReference type="RefSeq" id="XP_003028005.1">
    <property type="nucleotide sequence ID" value="XM_003027959.1"/>
</dbReference>
<name>D8QFB9_SCHCM</name>
<sequence>MPSGSSKSSRVIFYPIRRDGEPIVAHIPLRAQTSFASSVGSVELMPSASRSAQQRALRRSRSRTAPYMVPRQPAPGTSRGLGQRHPRERTAGPSRLGAARVKIEEDDDAHGDNTHEAGGPAPAAPPRVTRPSGAPPVAPPVAPLPPPAPPAVADVPAAPPLRLPMPPAAAVPAAPPFGQGPPAMAPPQPPAVPQVPPLQAAVPLAPAPHPAFPAAPAAAVPFAQAAAAAHHALHDMYETAPNQTAIYGMNWNCLCYYRHGIRGQALPEHCHPPPLPGHLRPLENDRIFVIFVNDFDPWSLPQIWIHEAQDGADAQWHRTQNGCRRLVDGRSYYLCVDRDRLAVRWLSHSYYKRVELARKQPRRLRQ</sequence>
<dbReference type="EMBL" id="GL377311">
    <property type="protein sequence ID" value="EFI93102.1"/>
    <property type="molecule type" value="Genomic_DNA"/>
</dbReference>
<dbReference type="HOGENOM" id="CLU_756844_0_0_1"/>
<gene>
    <name evidence="2" type="ORF">SCHCODRAFT_112556</name>
</gene>
<feature type="compositionally biased region" description="Pro residues" evidence="1">
    <location>
        <begin position="133"/>
        <end position="142"/>
    </location>
</feature>
<keyword evidence="3" id="KW-1185">Reference proteome</keyword>
<protein>
    <submittedName>
        <fullName evidence="2">Uncharacterized protein</fullName>
    </submittedName>
</protein>
<dbReference type="GeneID" id="9592058"/>
<evidence type="ECO:0000256" key="1">
    <source>
        <dbReference type="SAM" id="MobiDB-lite"/>
    </source>
</evidence>
<dbReference type="InParanoid" id="D8QFB9"/>
<dbReference type="OMA" id="RACEDCA"/>
<dbReference type="AlphaFoldDB" id="D8QFB9"/>
<reference evidence="2 3" key="1">
    <citation type="journal article" date="2010" name="Nat. Biotechnol.">
        <title>Genome sequence of the model mushroom Schizophyllum commune.</title>
        <authorList>
            <person name="Ohm R.A."/>
            <person name="de Jong J.F."/>
            <person name="Lugones L.G."/>
            <person name="Aerts A."/>
            <person name="Kothe E."/>
            <person name="Stajich J.E."/>
            <person name="de Vries R.P."/>
            <person name="Record E."/>
            <person name="Levasseur A."/>
            <person name="Baker S.E."/>
            <person name="Bartholomew K.A."/>
            <person name="Coutinho P.M."/>
            <person name="Erdmann S."/>
            <person name="Fowler T.J."/>
            <person name="Gathman A.C."/>
            <person name="Lombard V."/>
            <person name="Henrissat B."/>
            <person name="Knabe N."/>
            <person name="Kuees U."/>
            <person name="Lilly W.W."/>
            <person name="Lindquist E."/>
            <person name="Lucas S."/>
            <person name="Magnuson J.K."/>
            <person name="Piumi F."/>
            <person name="Raudaskoski M."/>
            <person name="Salamov A."/>
            <person name="Schmutz J."/>
            <person name="Schwarze F.W.M.R."/>
            <person name="vanKuyk P.A."/>
            <person name="Horton J.S."/>
            <person name="Grigoriev I.V."/>
            <person name="Woesten H.A.B."/>
        </authorList>
    </citation>
    <scope>NUCLEOTIDE SEQUENCE [LARGE SCALE GENOMIC DNA]</scope>
    <source>
        <strain evidence="3">H4-8 / FGSC 9210</strain>
    </source>
</reference>